<dbReference type="Proteomes" id="UP000612456">
    <property type="component" value="Unassembled WGS sequence"/>
</dbReference>
<comment type="caution">
    <text evidence="1">The sequence shown here is derived from an EMBL/GenBank/DDBJ whole genome shotgun (WGS) entry which is preliminary data.</text>
</comment>
<protein>
    <submittedName>
        <fullName evidence="1">Uncharacterized protein</fullName>
    </submittedName>
</protein>
<dbReference type="RefSeq" id="WP_188991475.1">
    <property type="nucleotide sequence ID" value="NZ_BMHP01000001.1"/>
</dbReference>
<dbReference type="EMBL" id="BMHP01000001">
    <property type="protein sequence ID" value="GGD62350.1"/>
    <property type="molecule type" value="Genomic_DNA"/>
</dbReference>
<sequence length="157" mass="18166">MIKPNFIEILKLLEGKLSKAKINWALTGSTSFALQRLQYEPNDIDIQTDQKGAYEIQSLFKEHVKREVSFSTKNNIRSYFGELNIDGVSVEIIGDIQKFDGTEWERTPNLHEIKHYINAFNLELPVLTLEYEVEAYRRIGRVEKAEALARFISKSLT</sequence>
<evidence type="ECO:0000313" key="2">
    <source>
        <dbReference type="Proteomes" id="UP000612456"/>
    </source>
</evidence>
<dbReference type="Pfam" id="PF10706">
    <property type="entry name" value="Aminoglyc_resit"/>
    <property type="match status" value="1"/>
</dbReference>
<dbReference type="Gene3D" id="3.30.460.40">
    <property type="match status" value="1"/>
</dbReference>
<dbReference type="InterPro" id="IPR043519">
    <property type="entry name" value="NT_sf"/>
</dbReference>
<accession>A0A916YUX3</accession>
<name>A0A916YUX3_9BACL</name>
<keyword evidence="2" id="KW-1185">Reference proteome</keyword>
<dbReference type="InterPro" id="IPR019646">
    <property type="entry name" value="Aminoglyc_AdlTrfase"/>
</dbReference>
<evidence type="ECO:0000313" key="1">
    <source>
        <dbReference type="EMBL" id="GGD62350.1"/>
    </source>
</evidence>
<gene>
    <name evidence="1" type="ORF">GCM10010911_20310</name>
</gene>
<reference evidence="1" key="2">
    <citation type="submission" date="2020-09" db="EMBL/GenBank/DDBJ databases">
        <authorList>
            <person name="Sun Q."/>
            <person name="Zhou Y."/>
        </authorList>
    </citation>
    <scope>NUCLEOTIDE SEQUENCE</scope>
    <source>
        <strain evidence="1">CGMCC 1.15178</strain>
    </source>
</reference>
<dbReference type="SUPFAM" id="SSF81301">
    <property type="entry name" value="Nucleotidyltransferase"/>
    <property type="match status" value="1"/>
</dbReference>
<organism evidence="1 2">
    <name type="scientific">Paenibacillus nasutitermitis</name>
    <dbReference type="NCBI Taxonomy" id="1652958"/>
    <lineage>
        <taxon>Bacteria</taxon>
        <taxon>Bacillati</taxon>
        <taxon>Bacillota</taxon>
        <taxon>Bacilli</taxon>
        <taxon>Bacillales</taxon>
        <taxon>Paenibacillaceae</taxon>
        <taxon>Paenibacillus</taxon>
    </lineage>
</organism>
<proteinExistence type="predicted"/>
<dbReference type="AlphaFoldDB" id="A0A916YUX3"/>
<reference evidence="1" key="1">
    <citation type="journal article" date="2014" name="Int. J. Syst. Evol. Microbiol.">
        <title>Complete genome sequence of Corynebacterium casei LMG S-19264T (=DSM 44701T), isolated from a smear-ripened cheese.</title>
        <authorList>
            <consortium name="US DOE Joint Genome Institute (JGI-PGF)"/>
            <person name="Walter F."/>
            <person name="Albersmeier A."/>
            <person name="Kalinowski J."/>
            <person name="Ruckert C."/>
        </authorList>
    </citation>
    <scope>NUCLEOTIDE SEQUENCE</scope>
    <source>
        <strain evidence="1">CGMCC 1.15178</strain>
    </source>
</reference>